<evidence type="ECO:0000259" key="5">
    <source>
        <dbReference type="Pfam" id="PF22780"/>
    </source>
</evidence>
<evidence type="ECO:0000256" key="2">
    <source>
        <dbReference type="ARBA" id="ARBA00022630"/>
    </source>
</evidence>
<evidence type="ECO:0000259" key="4">
    <source>
        <dbReference type="Pfam" id="PF03486"/>
    </source>
</evidence>
<name>A0A538TGK9_UNCEI</name>
<dbReference type="AlphaFoldDB" id="A0A538TGK9"/>
<dbReference type="InterPro" id="IPR004792">
    <property type="entry name" value="BaiN-like"/>
</dbReference>
<comment type="cofactor">
    <cofactor evidence="1">
        <name>FAD</name>
        <dbReference type="ChEBI" id="CHEBI:57692"/>
    </cofactor>
</comment>
<evidence type="ECO:0000256" key="1">
    <source>
        <dbReference type="ARBA" id="ARBA00001974"/>
    </source>
</evidence>
<dbReference type="InterPro" id="IPR057661">
    <property type="entry name" value="RsdA/BaiN/AoA(So)_Rossmann"/>
</dbReference>
<evidence type="ECO:0000313" key="6">
    <source>
        <dbReference type="EMBL" id="TMQ62736.1"/>
    </source>
</evidence>
<protein>
    <submittedName>
        <fullName evidence="6">Aminoacetone oxidase family FAD-binding enzyme</fullName>
    </submittedName>
</protein>
<accession>A0A538TGK9</accession>
<dbReference type="InterPro" id="IPR023166">
    <property type="entry name" value="BaiN-like_dom_sf"/>
</dbReference>
<dbReference type="Proteomes" id="UP000317691">
    <property type="component" value="Unassembled WGS sequence"/>
</dbReference>
<keyword evidence="3" id="KW-0274">FAD</keyword>
<feature type="domain" description="RsdA/BaiN/AoA(So)-like insert" evidence="5">
    <location>
        <begin position="221"/>
        <end position="377"/>
    </location>
</feature>
<dbReference type="EMBL" id="VBOZ01000036">
    <property type="protein sequence ID" value="TMQ62736.1"/>
    <property type="molecule type" value="Genomic_DNA"/>
</dbReference>
<dbReference type="Gene3D" id="2.40.30.10">
    <property type="entry name" value="Translation factors"/>
    <property type="match status" value="1"/>
</dbReference>
<feature type="domain" description="RsdA/BaiN/AoA(So)-like Rossmann fold-like" evidence="4">
    <location>
        <begin position="5"/>
        <end position="429"/>
    </location>
</feature>
<dbReference type="PANTHER" id="PTHR42887:SF2">
    <property type="entry name" value="OS12G0638800 PROTEIN"/>
    <property type="match status" value="1"/>
</dbReference>
<dbReference type="Pfam" id="PF22780">
    <property type="entry name" value="HI0933_like_1st"/>
    <property type="match status" value="1"/>
</dbReference>
<dbReference type="Pfam" id="PF03486">
    <property type="entry name" value="HI0933_like"/>
    <property type="match status" value="1"/>
</dbReference>
<dbReference type="Gene3D" id="3.50.50.60">
    <property type="entry name" value="FAD/NAD(P)-binding domain"/>
    <property type="match status" value="1"/>
</dbReference>
<dbReference type="Gene3D" id="1.10.8.260">
    <property type="entry name" value="HI0933 insert domain-like"/>
    <property type="match status" value="1"/>
</dbReference>
<dbReference type="NCBIfam" id="TIGR00275">
    <property type="entry name" value="aminoacetone oxidase family FAD-binding enzyme"/>
    <property type="match status" value="1"/>
</dbReference>
<evidence type="ECO:0000256" key="3">
    <source>
        <dbReference type="ARBA" id="ARBA00022827"/>
    </source>
</evidence>
<dbReference type="PANTHER" id="PTHR42887">
    <property type="entry name" value="OS12G0638800 PROTEIN"/>
    <property type="match status" value="1"/>
</dbReference>
<comment type="caution">
    <text evidence="6">The sequence shown here is derived from an EMBL/GenBank/DDBJ whole genome shotgun (WGS) entry which is preliminary data.</text>
</comment>
<proteinExistence type="predicted"/>
<reference evidence="6 7" key="1">
    <citation type="journal article" date="2019" name="Nat. Microbiol.">
        <title>Mediterranean grassland soil C-N compound turnover is dependent on rainfall and depth, and is mediated by genomically divergent microorganisms.</title>
        <authorList>
            <person name="Diamond S."/>
            <person name="Andeer P.F."/>
            <person name="Li Z."/>
            <person name="Crits-Christoph A."/>
            <person name="Burstein D."/>
            <person name="Anantharaman K."/>
            <person name="Lane K.R."/>
            <person name="Thomas B.C."/>
            <person name="Pan C."/>
            <person name="Northen T.R."/>
            <person name="Banfield J.F."/>
        </authorList>
    </citation>
    <scope>NUCLEOTIDE SEQUENCE [LARGE SCALE GENOMIC DNA]</scope>
    <source>
        <strain evidence="6">WS_9</strain>
    </source>
</reference>
<sequence length="440" mass="46696">MNDPVIVIGAGAAGFMAAIFSAGGPGGGGDALNGKRRVLLLERTHDGGRKILMSGGGRCNVLPSELDPARFVTASSPNTLKKLLLAWPLREQRRFFEEDLGIQLALEEGTGKLFPVSNKAKDVRDSLRAMAERNGVEMRFDAYVNGLEPEGAASAGREAGGGKAGGDDASPSWKVRLASGVFLRASRVIIATGGLSIPATGSDGTGIDIVRRLGHTIHDTYPALTPLTLVPPRYGALSGISLPVSLEAPGPKRKFTTRGGFLFTHKGYSGPSVLNLSHLAILSKRDGGPAQEIFVQWTERDEKAWDRALREGEGSVLTALRRSLPARLAEALLEDVRVDGTTPLSQLSRDERLRVVEALTHHRLPWTGDEGYKRAEVTGGGVALNEIDPRTLESRLHPGLYLCGEILDAFGPIGGYNFAWAFSTGRAAGLGAARPPGGDS</sequence>
<keyword evidence="2" id="KW-0285">Flavoprotein</keyword>
<organism evidence="6 7">
    <name type="scientific">Eiseniibacteriota bacterium</name>
    <dbReference type="NCBI Taxonomy" id="2212470"/>
    <lineage>
        <taxon>Bacteria</taxon>
        <taxon>Candidatus Eiseniibacteriota</taxon>
    </lineage>
</organism>
<evidence type="ECO:0000313" key="7">
    <source>
        <dbReference type="Proteomes" id="UP000317691"/>
    </source>
</evidence>
<dbReference type="InterPro" id="IPR055178">
    <property type="entry name" value="RsdA/BaiN/AoA(So)-like_dom"/>
</dbReference>
<dbReference type="SUPFAM" id="SSF160996">
    <property type="entry name" value="HI0933 insert domain-like"/>
    <property type="match status" value="1"/>
</dbReference>
<dbReference type="InterPro" id="IPR036188">
    <property type="entry name" value="FAD/NAD-bd_sf"/>
</dbReference>
<dbReference type="SUPFAM" id="SSF51905">
    <property type="entry name" value="FAD/NAD(P)-binding domain"/>
    <property type="match status" value="1"/>
</dbReference>
<gene>
    <name evidence="6" type="ORF">E6K79_11815</name>
</gene>